<feature type="compositionally biased region" description="Basic and acidic residues" evidence="1">
    <location>
        <begin position="539"/>
        <end position="613"/>
    </location>
</feature>
<feature type="compositionally biased region" description="Polar residues" evidence="1">
    <location>
        <begin position="319"/>
        <end position="335"/>
    </location>
</feature>
<feature type="compositionally biased region" description="Basic and acidic residues" evidence="1">
    <location>
        <begin position="657"/>
        <end position="719"/>
    </location>
</feature>
<feature type="compositionally biased region" description="Basic and acidic residues" evidence="1">
    <location>
        <begin position="628"/>
        <end position="645"/>
    </location>
</feature>
<evidence type="ECO:0000313" key="4">
    <source>
        <dbReference type="Proteomes" id="UP000799770"/>
    </source>
</evidence>
<dbReference type="PANTHER" id="PTHR42081">
    <property type="entry name" value="ZINC FINGER PROTEIN DHHC DOMAIN CONTAINING PROTEIN"/>
    <property type="match status" value="1"/>
</dbReference>
<feature type="compositionally biased region" description="Basic and acidic residues" evidence="1">
    <location>
        <begin position="451"/>
        <end position="513"/>
    </location>
</feature>
<dbReference type="Proteomes" id="UP000799770">
    <property type="component" value="Unassembled WGS sequence"/>
</dbReference>
<feature type="compositionally biased region" description="Low complexity" evidence="1">
    <location>
        <begin position="614"/>
        <end position="627"/>
    </location>
</feature>
<dbReference type="InterPro" id="IPR058348">
    <property type="entry name" value="DUF8035"/>
</dbReference>
<feature type="compositionally biased region" description="Basic and acidic residues" evidence="1">
    <location>
        <begin position="933"/>
        <end position="958"/>
    </location>
</feature>
<feature type="region of interest" description="Disordered" evidence="1">
    <location>
        <begin position="214"/>
        <end position="255"/>
    </location>
</feature>
<protein>
    <recommendedName>
        <fullName evidence="2">DUF8035 domain-containing protein</fullName>
    </recommendedName>
</protein>
<dbReference type="OrthoDB" id="5418088at2759"/>
<feature type="domain" description="DUF8035" evidence="2">
    <location>
        <begin position="839"/>
        <end position="892"/>
    </location>
</feature>
<dbReference type="AlphaFoldDB" id="A0A6A5Z3S6"/>
<evidence type="ECO:0000313" key="3">
    <source>
        <dbReference type="EMBL" id="KAF2114070.1"/>
    </source>
</evidence>
<organism evidence="3 4">
    <name type="scientific">Lophiotrema nucula</name>
    <dbReference type="NCBI Taxonomy" id="690887"/>
    <lineage>
        <taxon>Eukaryota</taxon>
        <taxon>Fungi</taxon>
        <taxon>Dikarya</taxon>
        <taxon>Ascomycota</taxon>
        <taxon>Pezizomycotina</taxon>
        <taxon>Dothideomycetes</taxon>
        <taxon>Pleosporomycetidae</taxon>
        <taxon>Pleosporales</taxon>
        <taxon>Lophiotremataceae</taxon>
        <taxon>Lophiotrema</taxon>
    </lineage>
</organism>
<feature type="region of interest" description="Disordered" evidence="1">
    <location>
        <begin position="1"/>
        <end position="198"/>
    </location>
</feature>
<reference evidence="3" key="1">
    <citation type="journal article" date="2020" name="Stud. Mycol.">
        <title>101 Dothideomycetes genomes: a test case for predicting lifestyles and emergence of pathogens.</title>
        <authorList>
            <person name="Haridas S."/>
            <person name="Albert R."/>
            <person name="Binder M."/>
            <person name="Bloem J."/>
            <person name="Labutti K."/>
            <person name="Salamov A."/>
            <person name="Andreopoulos B."/>
            <person name="Baker S."/>
            <person name="Barry K."/>
            <person name="Bills G."/>
            <person name="Bluhm B."/>
            <person name="Cannon C."/>
            <person name="Castanera R."/>
            <person name="Culley D."/>
            <person name="Daum C."/>
            <person name="Ezra D."/>
            <person name="Gonzalez J."/>
            <person name="Henrissat B."/>
            <person name="Kuo A."/>
            <person name="Liang C."/>
            <person name="Lipzen A."/>
            <person name="Lutzoni F."/>
            <person name="Magnuson J."/>
            <person name="Mondo S."/>
            <person name="Nolan M."/>
            <person name="Ohm R."/>
            <person name="Pangilinan J."/>
            <person name="Park H.-J."/>
            <person name="Ramirez L."/>
            <person name="Alfaro M."/>
            <person name="Sun H."/>
            <person name="Tritt A."/>
            <person name="Yoshinaga Y."/>
            <person name="Zwiers L.-H."/>
            <person name="Turgeon B."/>
            <person name="Goodwin S."/>
            <person name="Spatafora J."/>
            <person name="Crous P."/>
            <person name="Grigoriev I."/>
        </authorList>
    </citation>
    <scope>NUCLEOTIDE SEQUENCE</scope>
    <source>
        <strain evidence="3">CBS 627.86</strain>
    </source>
</reference>
<proteinExistence type="predicted"/>
<feature type="compositionally biased region" description="Basic and acidic residues" evidence="1">
    <location>
        <begin position="726"/>
        <end position="739"/>
    </location>
</feature>
<keyword evidence="4" id="KW-1185">Reference proteome</keyword>
<feature type="compositionally biased region" description="Basic and acidic residues" evidence="1">
    <location>
        <begin position="807"/>
        <end position="834"/>
    </location>
</feature>
<feature type="region of interest" description="Disordered" evidence="1">
    <location>
        <begin position="268"/>
        <end position="834"/>
    </location>
</feature>
<feature type="compositionally biased region" description="Basic and acidic residues" evidence="1">
    <location>
        <begin position="214"/>
        <end position="225"/>
    </location>
</feature>
<sequence>MGSVLLTAKTPSARRNSYNCYQQPSAPSRRHSLNVPPLTLKSVTQIGGMDSGRYHRPASPRGRMLAPGRSSTGTFADPYSHDSYYGRDRTSPRTSAERIGGSQYPAYTSSTSSYTPSASTGSRSSGLKYDSYSGRPRRSTVTEEDRPTAAKPLPIRAPGVHSQHHHHLDTPSSPLARSWDNRGDTYITHGPSQHKRIYSVDDKSHSTKLVAEKELVKADRKDSREPQGYSVTSGGRPYHTSSSSRHSKTADLGDDGYSYTDAAGMYRDTEPAWRRPRAGSLERSARPTSLIMERAPRTSARELGPPPSTRGFDKINNGIPRTSSVREPPRSSSTDIAREIPKYDAYSDAPVHRSSSTRHTPAVHQEPREHRRDTYDPYETRDRDYENRRQSTADSFQDREVTARGFGILPGNPSIAHEQHPLDRQPIWSPQETARGRVVDDYGAAPYYAPERADARMPDLPRAEPPRPEPPRVEPPRVPRERERERDRDRVPTYEERPRERDRRDRDSEDRGLKSVAIPAVAGVAAGAAAVTYGAGDILKARERERERERDRDLERDRERDRDPDRERERDRERRREHDERDRRDRAPEERRERAPEERREIAPEERRDRGPEARLPPAAAAYASIQEPERRPRERRYEDDERERKPRRAPSSDGSNDERPRHYVDREVAREADRRKEQSSKEAPLDPDEEYRQRIQLEAERSGRAAREREPSDSDKERERRRRKEDRDRSRDAPDRARGPPSSIVEPPQTRYDDPRRSAPLLNTNVVSEPDSFTSPAVGRDGPSKSVQIVEAPREPPSAPKGILRKPTEKFPEHPESIREGVAPHKDAMKGKDIPVNARWTKIDRSLVNPEALEEAKERYEERMDCVIVLRVLTKQDIQKLADKTKEIRQAREEDFEHKERRDRDRRSHRSHRDDEDRDHRRDYDDSEDDDIGGRDREPDWYRQRHREEPLSLEAAR</sequence>
<feature type="compositionally biased region" description="Basic and acidic residues" evidence="1">
    <location>
        <begin position="880"/>
        <end position="925"/>
    </location>
</feature>
<feature type="compositionally biased region" description="Polar residues" evidence="1">
    <location>
        <begin position="762"/>
        <end position="776"/>
    </location>
</feature>
<dbReference type="Pfam" id="PF26118">
    <property type="entry name" value="DUF8035"/>
    <property type="match status" value="1"/>
</dbReference>
<gene>
    <name evidence="3" type="ORF">BDV96DRAFT_600808</name>
</gene>
<evidence type="ECO:0000259" key="2">
    <source>
        <dbReference type="Pfam" id="PF26118"/>
    </source>
</evidence>
<dbReference type="EMBL" id="ML977326">
    <property type="protein sequence ID" value="KAF2114070.1"/>
    <property type="molecule type" value="Genomic_DNA"/>
</dbReference>
<feature type="compositionally biased region" description="Polar residues" evidence="1">
    <location>
        <begin position="9"/>
        <end position="26"/>
    </location>
</feature>
<feature type="compositionally biased region" description="Basic and acidic residues" evidence="1">
    <location>
        <begin position="365"/>
        <end position="402"/>
    </location>
</feature>
<dbReference type="PANTHER" id="PTHR42081:SF1">
    <property type="entry name" value="ZINC FINGER PROTEIN DHHC DOMAIN CONTAINING PROTEIN"/>
    <property type="match status" value="1"/>
</dbReference>
<feature type="compositionally biased region" description="Polar residues" evidence="1">
    <location>
        <begin position="229"/>
        <end position="244"/>
    </location>
</feature>
<feature type="compositionally biased region" description="Low complexity" evidence="1">
    <location>
        <begin position="516"/>
        <end position="536"/>
    </location>
</feature>
<accession>A0A6A5Z3S6</accession>
<feature type="compositionally biased region" description="Low complexity" evidence="1">
    <location>
        <begin position="105"/>
        <end position="126"/>
    </location>
</feature>
<feature type="region of interest" description="Disordered" evidence="1">
    <location>
        <begin position="880"/>
        <end position="958"/>
    </location>
</feature>
<evidence type="ECO:0000256" key="1">
    <source>
        <dbReference type="SAM" id="MobiDB-lite"/>
    </source>
</evidence>
<name>A0A6A5Z3S6_9PLEO</name>